<dbReference type="Proteomes" id="UP000299102">
    <property type="component" value="Unassembled WGS sequence"/>
</dbReference>
<evidence type="ECO:0000256" key="1">
    <source>
        <dbReference type="SAM" id="MobiDB-lite"/>
    </source>
</evidence>
<gene>
    <name evidence="2" type="ORF">EVAR_18378_1</name>
</gene>
<keyword evidence="3" id="KW-1185">Reference proteome</keyword>
<name>A0A4C1UTY1_EUMVA</name>
<accession>A0A4C1UTY1</accession>
<comment type="caution">
    <text evidence="2">The sequence shown here is derived from an EMBL/GenBank/DDBJ whole genome shotgun (WGS) entry which is preliminary data.</text>
</comment>
<reference evidence="2 3" key="1">
    <citation type="journal article" date="2019" name="Commun. Biol.">
        <title>The bagworm genome reveals a unique fibroin gene that provides high tensile strength.</title>
        <authorList>
            <person name="Kono N."/>
            <person name="Nakamura H."/>
            <person name="Ohtoshi R."/>
            <person name="Tomita M."/>
            <person name="Numata K."/>
            <person name="Arakawa K."/>
        </authorList>
    </citation>
    <scope>NUCLEOTIDE SEQUENCE [LARGE SCALE GENOMIC DNA]</scope>
</reference>
<dbReference type="AlphaFoldDB" id="A0A4C1UTY1"/>
<sequence length="122" mass="13737">MSFRLKPNRSAHSSPREPRKAVPRWLSAADSHQTSVEGLIDIISPIKRKLNLLRISRFVLGDDAPCRATVKQMSVEKAGWRNVVESCATHTVLITECSVLWYDSTTTLTDTHRVVAEDKHRG</sequence>
<proteinExistence type="predicted"/>
<feature type="region of interest" description="Disordered" evidence="1">
    <location>
        <begin position="1"/>
        <end position="22"/>
    </location>
</feature>
<evidence type="ECO:0000313" key="2">
    <source>
        <dbReference type="EMBL" id="GBP29898.1"/>
    </source>
</evidence>
<organism evidence="2 3">
    <name type="scientific">Eumeta variegata</name>
    <name type="common">Bagworm moth</name>
    <name type="synonym">Eumeta japonica</name>
    <dbReference type="NCBI Taxonomy" id="151549"/>
    <lineage>
        <taxon>Eukaryota</taxon>
        <taxon>Metazoa</taxon>
        <taxon>Ecdysozoa</taxon>
        <taxon>Arthropoda</taxon>
        <taxon>Hexapoda</taxon>
        <taxon>Insecta</taxon>
        <taxon>Pterygota</taxon>
        <taxon>Neoptera</taxon>
        <taxon>Endopterygota</taxon>
        <taxon>Lepidoptera</taxon>
        <taxon>Glossata</taxon>
        <taxon>Ditrysia</taxon>
        <taxon>Tineoidea</taxon>
        <taxon>Psychidae</taxon>
        <taxon>Oiketicinae</taxon>
        <taxon>Eumeta</taxon>
    </lineage>
</organism>
<dbReference type="EMBL" id="BGZK01000226">
    <property type="protein sequence ID" value="GBP29898.1"/>
    <property type="molecule type" value="Genomic_DNA"/>
</dbReference>
<protein>
    <submittedName>
        <fullName evidence="2">Uncharacterized protein</fullName>
    </submittedName>
</protein>
<evidence type="ECO:0000313" key="3">
    <source>
        <dbReference type="Proteomes" id="UP000299102"/>
    </source>
</evidence>